<reference evidence="2 3" key="1">
    <citation type="submission" date="2015-06" db="EMBL/GenBank/DDBJ databases">
        <title>Survival trade-offs in plant roots during colonization by closely related pathogenic and mutualistic fungi.</title>
        <authorList>
            <person name="Hacquard S."/>
            <person name="Kracher B."/>
            <person name="Hiruma K."/>
            <person name="Weinman A."/>
            <person name="Muench P."/>
            <person name="Garrido Oter R."/>
            <person name="Ver Loren van Themaat E."/>
            <person name="Dallerey J.-F."/>
            <person name="Damm U."/>
            <person name="Henrissat B."/>
            <person name="Lespinet O."/>
            <person name="Thon M."/>
            <person name="Kemen E."/>
            <person name="McHardy A.C."/>
            <person name="Schulze-Lefert P."/>
            <person name="O'Connell R.J."/>
        </authorList>
    </citation>
    <scope>NUCLEOTIDE SEQUENCE [LARGE SCALE GENOMIC DNA]</scope>
    <source>
        <strain evidence="2 3">0861</strain>
    </source>
</reference>
<gene>
    <name evidence="2" type="ORF">CT0861_02502</name>
</gene>
<protein>
    <submittedName>
        <fullName evidence="2">Uncharacterized protein</fullName>
    </submittedName>
</protein>
<organism evidence="2 3">
    <name type="scientific">Colletotrichum tofieldiae</name>
    <dbReference type="NCBI Taxonomy" id="708197"/>
    <lineage>
        <taxon>Eukaryota</taxon>
        <taxon>Fungi</taxon>
        <taxon>Dikarya</taxon>
        <taxon>Ascomycota</taxon>
        <taxon>Pezizomycotina</taxon>
        <taxon>Sordariomycetes</taxon>
        <taxon>Hypocreomycetidae</taxon>
        <taxon>Glomerellales</taxon>
        <taxon>Glomerellaceae</taxon>
        <taxon>Colletotrichum</taxon>
        <taxon>Colletotrichum spaethianum species complex</taxon>
    </lineage>
</organism>
<feature type="region of interest" description="Disordered" evidence="1">
    <location>
        <begin position="134"/>
        <end position="153"/>
    </location>
</feature>
<evidence type="ECO:0000313" key="3">
    <source>
        <dbReference type="Proteomes" id="UP000076552"/>
    </source>
</evidence>
<dbReference type="AlphaFoldDB" id="A0A161VJH8"/>
<proteinExistence type="predicted"/>
<evidence type="ECO:0000313" key="2">
    <source>
        <dbReference type="EMBL" id="KZL70285.1"/>
    </source>
</evidence>
<dbReference type="Proteomes" id="UP000076552">
    <property type="component" value="Unassembled WGS sequence"/>
</dbReference>
<accession>A0A161VJH8</accession>
<feature type="compositionally biased region" description="Polar residues" evidence="1">
    <location>
        <begin position="142"/>
        <end position="153"/>
    </location>
</feature>
<evidence type="ECO:0000256" key="1">
    <source>
        <dbReference type="SAM" id="MobiDB-lite"/>
    </source>
</evidence>
<keyword evidence="3" id="KW-1185">Reference proteome</keyword>
<name>A0A161VJH8_9PEZI</name>
<comment type="caution">
    <text evidence="2">The sequence shown here is derived from an EMBL/GenBank/DDBJ whole genome shotgun (WGS) entry which is preliminary data.</text>
</comment>
<sequence length="153" mass="16748">MMNPAASLVQSRAHVELRQSTCALARLATQMRLEDAAPETGFRSVWLRLAEGGSGKIGPMARHNKAKRRREPCCKLAFIGRFQRIDCTRPGRSLHQRVAVLVDGSPHDSAGRAEAETYTISTPGSRMTLNTKTRRRAAGNSGRITGNCESKTT</sequence>
<dbReference type="EMBL" id="LFIV01000092">
    <property type="protein sequence ID" value="KZL70285.1"/>
    <property type="molecule type" value="Genomic_DNA"/>
</dbReference>